<dbReference type="Gene3D" id="2.60.40.790">
    <property type="match status" value="1"/>
</dbReference>
<dbReference type="SUPFAM" id="SSF49764">
    <property type="entry name" value="HSP20-like chaperones"/>
    <property type="match status" value="1"/>
</dbReference>
<reference evidence="2 3" key="1">
    <citation type="submission" date="2019-01" db="EMBL/GenBank/DDBJ databases">
        <authorList>
            <person name="Ferrante I. M."/>
        </authorList>
    </citation>
    <scope>NUCLEOTIDE SEQUENCE [LARGE SCALE GENOMIC DNA]</scope>
    <source>
        <strain evidence="2 3">B856</strain>
    </source>
</reference>
<evidence type="ECO:0000313" key="2">
    <source>
        <dbReference type="EMBL" id="VEU36432.1"/>
    </source>
</evidence>
<dbReference type="CDD" id="cd06467">
    <property type="entry name" value="p23_NUDC_like"/>
    <property type="match status" value="1"/>
</dbReference>
<sequence length="364" mass="39269">MSFQHVLIPAIESEPIARQEASKAGGLTNDALSKNAKAYFFEKSGGSKRAELLEKASAPEKKQIADRIRKQYTGADESSKRVQAMGDDEIVNLLKMQEQASNCEITCLTIPTPLNGQTAVSMYGDDQARTKNHPYNPRATKLMLACGHAFPPNSTSGDSDGKPNGIYGDVFVGRAIDDEGKDIWERVDLTPAEVEGDLYKQQWCKIARRKGGGGGQGGSASSLSKTLQNFQNQQQQMCPSAAVAASSGTPAIAADPANENQAKYTWSQTDDEVELKFVVPKETRAKNVTAQFGCKSLRVSLSGVDGCETNELLLCDGVTWDQIDVDGSTFTLQDEPGAKPTGRELCVSLEKASGGQTWNYAIEE</sequence>
<dbReference type="GO" id="GO:0006457">
    <property type="term" value="P:protein folding"/>
    <property type="evidence" value="ECO:0007669"/>
    <property type="project" value="TreeGrafter"/>
</dbReference>
<dbReference type="PANTHER" id="PTHR12356">
    <property type="entry name" value="NUCLEAR MOVEMENT PROTEIN NUDC"/>
    <property type="match status" value="1"/>
</dbReference>
<dbReference type="AlphaFoldDB" id="A0A448Z315"/>
<proteinExistence type="predicted"/>
<protein>
    <recommendedName>
        <fullName evidence="1">CS domain-containing protein</fullName>
    </recommendedName>
</protein>
<gene>
    <name evidence="2" type="ORF">PSNMU_V1.4_AUG-EV-PASAV3_0031890</name>
</gene>
<dbReference type="EMBL" id="CAACVS010000089">
    <property type="protein sequence ID" value="VEU36432.1"/>
    <property type="molecule type" value="Genomic_DNA"/>
</dbReference>
<feature type="domain" description="CS" evidence="1">
    <location>
        <begin position="259"/>
        <end position="362"/>
    </location>
</feature>
<dbReference type="OrthoDB" id="496827at2759"/>
<dbReference type="InterPro" id="IPR037898">
    <property type="entry name" value="NudC_fam"/>
</dbReference>
<evidence type="ECO:0000313" key="3">
    <source>
        <dbReference type="Proteomes" id="UP000291116"/>
    </source>
</evidence>
<dbReference type="GO" id="GO:0005737">
    <property type="term" value="C:cytoplasm"/>
    <property type="evidence" value="ECO:0007669"/>
    <property type="project" value="TreeGrafter"/>
</dbReference>
<evidence type="ECO:0000259" key="1">
    <source>
        <dbReference type="PROSITE" id="PS51203"/>
    </source>
</evidence>
<dbReference type="PROSITE" id="PS51203">
    <property type="entry name" value="CS"/>
    <property type="match status" value="1"/>
</dbReference>
<dbReference type="InterPro" id="IPR007052">
    <property type="entry name" value="CS_dom"/>
</dbReference>
<accession>A0A448Z315</accession>
<organism evidence="2 3">
    <name type="scientific">Pseudo-nitzschia multistriata</name>
    <dbReference type="NCBI Taxonomy" id="183589"/>
    <lineage>
        <taxon>Eukaryota</taxon>
        <taxon>Sar</taxon>
        <taxon>Stramenopiles</taxon>
        <taxon>Ochrophyta</taxon>
        <taxon>Bacillariophyta</taxon>
        <taxon>Bacillariophyceae</taxon>
        <taxon>Bacillariophycidae</taxon>
        <taxon>Bacillariales</taxon>
        <taxon>Bacillariaceae</taxon>
        <taxon>Pseudo-nitzschia</taxon>
    </lineage>
</organism>
<keyword evidence="3" id="KW-1185">Reference proteome</keyword>
<dbReference type="Pfam" id="PF04969">
    <property type="entry name" value="CS"/>
    <property type="match status" value="1"/>
</dbReference>
<dbReference type="Proteomes" id="UP000291116">
    <property type="component" value="Unassembled WGS sequence"/>
</dbReference>
<dbReference type="InterPro" id="IPR008978">
    <property type="entry name" value="HSP20-like_chaperone"/>
</dbReference>
<dbReference type="GO" id="GO:0051082">
    <property type="term" value="F:unfolded protein binding"/>
    <property type="evidence" value="ECO:0007669"/>
    <property type="project" value="TreeGrafter"/>
</dbReference>
<name>A0A448Z315_9STRA</name>